<comment type="caution">
    <text evidence="2">The sequence shown here is derived from an EMBL/GenBank/DDBJ whole genome shotgun (WGS) entry which is preliminary data.</text>
</comment>
<proteinExistence type="predicted"/>
<feature type="region of interest" description="Disordered" evidence="1">
    <location>
        <begin position="1"/>
        <end position="83"/>
    </location>
</feature>
<name>A0A9D4D3H3_DREPO</name>
<reference evidence="2" key="2">
    <citation type="submission" date="2020-11" db="EMBL/GenBank/DDBJ databases">
        <authorList>
            <person name="McCartney M.A."/>
            <person name="Auch B."/>
            <person name="Kono T."/>
            <person name="Mallez S."/>
            <person name="Becker A."/>
            <person name="Gohl D.M."/>
            <person name="Silverstein K.A.T."/>
            <person name="Koren S."/>
            <person name="Bechman K.B."/>
            <person name="Herman A."/>
            <person name="Abrahante J.E."/>
            <person name="Garbe J."/>
        </authorList>
    </citation>
    <scope>NUCLEOTIDE SEQUENCE</scope>
    <source>
        <strain evidence="2">Duluth1</strain>
        <tissue evidence="2">Whole animal</tissue>
    </source>
</reference>
<protein>
    <submittedName>
        <fullName evidence="2">Uncharacterized protein</fullName>
    </submittedName>
</protein>
<keyword evidence="3" id="KW-1185">Reference proteome</keyword>
<dbReference type="EMBL" id="JAIWYP010000011">
    <property type="protein sequence ID" value="KAH3737241.1"/>
    <property type="molecule type" value="Genomic_DNA"/>
</dbReference>
<organism evidence="2 3">
    <name type="scientific">Dreissena polymorpha</name>
    <name type="common">Zebra mussel</name>
    <name type="synonym">Mytilus polymorpha</name>
    <dbReference type="NCBI Taxonomy" id="45954"/>
    <lineage>
        <taxon>Eukaryota</taxon>
        <taxon>Metazoa</taxon>
        <taxon>Spiralia</taxon>
        <taxon>Lophotrochozoa</taxon>
        <taxon>Mollusca</taxon>
        <taxon>Bivalvia</taxon>
        <taxon>Autobranchia</taxon>
        <taxon>Heteroconchia</taxon>
        <taxon>Euheterodonta</taxon>
        <taxon>Imparidentia</taxon>
        <taxon>Neoheterodontei</taxon>
        <taxon>Myida</taxon>
        <taxon>Dreissenoidea</taxon>
        <taxon>Dreissenidae</taxon>
        <taxon>Dreissena</taxon>
    </lineage>
</organism>
<evidence type="ECO:0000313" key="3">
    <source>
        <dbReference type="Proteomes" id="UP000828390"/>
    </source>
</evidence>
<sequence>MPSPFWYRQETPRRCQTFSQTVGAPAGDSKTVCDGGKTVPAPTGNSHTAPGNIPDRQGTSKRHPDSLRRCQDRQGTCRRSRTV</sequence>
<dbReference type="Proteomes" id="UP000828390">
    <property type="component" value="Unassembled WGS sequence"/>
</dbReference>
<dbReference type="AlphaFoldDB" id="A0A9D4D3H3"/>
<evidence type="ECO:0000313" key="2">
    <source>
        <dbReference type="EMBL" id="KAH3737241.1"/>
    </source>
</evidence>
<accession>A0A9D4D3H3</accession>
<gene>
    <name evidence="2" type="ORF">DPMN_043823</name>
</gene>
<feature type="compositionally biased region" description="Basic and acidic residues" evidence="1">
    <location>
        <begin position="62"/>
        <end position="72"/>
    </location>
</feature>
<reference evidence="2" key="1">
    <citation type="journal article" date="2019" name="bioRxiv">
        <title>The Genome of the Zebra Mussel, Dreissena polymorpha: A Resource for Invasive Species Research.</title>
        <authorList>
            <person name="McCartney M.A."/>
            <person name="Auch B."/>
            <person name="Kono T."/>
            <person name="Mallez S."/>
            <person name="Zhang Y."/>
            <person name="Obille A."/>
            <person name="Becker A."/>
            <person name="Abrahante J.E."/>
            <person name="Garbe J."/>
            <person name="Badalamenti J.P."/>
            <person name="Herman A."/>
            <person name="Mangelson H."/>
            <person name="Liachko I."/>
            <person name="Sullivan S."/>
            <person name="Sone E.D."/>
            <person name="Koren S."/>
            <person name="Silverstein K.A.T."/>
            <person name="Beckman K.B."/>
            <person name="Gohl D.M."/>
        </authorList>
    </citation>
    <scope>NUCLEOTIDE SEQUENCE</scope>
    <source>
        <strain evidence="2">Duluth1</strain>
        <tissue evidence="2">Whole animal</tissue>
    </source>
</reference>
<evidence type="ECO:0000256" key="1">
    <source>
        <dbReference type="SAM" id="MobiDB-lite"/>
    </source>
</evidence>